<dbReference type="PANTHER" id="PTHR45694">
    <property type="entry name" value="GLUTAREDOXIN 2"/>
    <property type="match status" value="1"/>
</dbReference>
<dbReference type="Gene3D" id="3.40.30.10">
    <property type="entry name" value="Glutaredoxin"/>
    <property type="match status" value="1"/>
</dbReference>
<sequence length="83" mass="9373">MLKLYYSMRAKHIFRDLKEDPYVVELDTRVDGRDIQSVLLDLVGRRTVPQVFVNGQHIGGSDDTVNALSNGQLQKLLGKSQSQ</sequence>
<proteinExistence type="predicted"/>
<dbReference type="EMBL" id="NCVQ01000071">
    <property type="protein sequence ID" value="PWZ04657.1"/>
    <property type="molecule type" value="Genomic_DNA"/>
</dbReference>
<evidence type="ECO:0000313" key="3">
    <source>
        <dbReference type="Proteomes" id="UP000251960"/>
    </source>
</evidence>
<accession>A0A3L6D9B4</accession>
<feature type="domain" description="Glutaredoxin" evidence="1">
    <location>
        <begin position="6"/>
        <end position="58"/>
    </location>
</feature>
<dbReference type="ExpressionAtlas" id="A0A3L6D9B4">
    <property type="expression patterns" value="baseline and differential"/>
</dbReference>
<dbReference type="PANTHER" id="PTHR45694:SF4">
    <property type="entry name" value="GLUTAREDOXIN-C3"/>
    <property type="match status" value="1"/>
</dbReference>
<dbReference type="Proteomes" id="UP000251960">
    <property type="component" value="Unassembled WGS sequence"/>
</dbReference>
<dbReference type="CDD" id="cd03419">
    <property type="entry name" value="GRX_GRXh_1_2_like"/>
    <property type="match status" value="1"/>
</dbReference>
<dbReference type="AlphaFoldDB" id="A0A3L6D9B4"/>
<organism evidence="2 3">
    <name type="scientific">Zea mays</name>
    <name type="common">Maize</name>
    <dbReference type="NCBI Taxonomy" id="4577"/>
    <lineage>
        <taxon>Eukaryota</taxon>
        <taxon>Viridiplantae</taxon>
        <taxon>Streptophyta</taxon>
        <taxon>Embryophyta</taxon>
        <taxon>Tracheophyta</taxon>
        <taxon>Spermatophyta</taxon>
        <taxon>Magnoliopsida</taxon>
        <taxon>Liliopsida</taxon>
        <taxon>Poales</taxon>
        <taxon>Poaceae</taxon>
        <taxon>PACMAD clade</taxon>
        <taxon>Panicoideae</taxon>
        <taxon>Andropogonodae</taxon>
        <taxon>Andropogoneae</taxon>
        <taxon>Tripsacinae</taxon>
        <taxon>Zea</taxon>
    </lineage>
</organism>
<dbReference type="PROSITE" id="PS51354">
    <property type="entry name" value="GLUTAREDOXIN_2"/>
    <property type="match status" value="1"/>
</dbReference>
<dbReference type="InterPro" id="IPR002109">
    <property type="entry name" value="Glutaredoxin"/>
</dbReference>
<dbReference type="SUPFAM" id="SSF52833">
    <property type="entry name" value="Thioredoxin-like"/>
    <property type="match status" value="1"/>
</dbReference>
<dbReference type="InterPro" id="IPR014025">
    <property type="entry name" value="Glutaredoxin_subgr"/>
</dbReference>
<dbReference type="InterPro" id="IPR036249">
    <property type="entry name" value="Thioredoxin-like_sf"/>
</dbReference>
<name>A0A3L6D9B4_MAIZE</name>
<evidence type="ECO:0000313" key="2">
    <source>
        <dbReference type="EMBL" id="PWZ04657.1"/>
    </source>
</evidence>
<gene>
    <name evidence="2" type="primary">GRXS6</name>
    <name evidence="2" type="ORF">Zm00014a_043747</name>
</gene>
<reference evidence="2 3" key="1">
    <citation type="journal article" date="2018" name="Nat. Genet.">
        <title>Extensive intraspecific gene order and gene structural variations between Mo17 and other maize genomes.</title>
        <authorList>
            <person name="Sun S."/>
            <person name="Zhou Y."/>
            <person name="Chen J."/>
            <person name="Shi J."/>
            <person name="Zhao H."/>
            <person name="Zhao H."/>
            <person name="Song W."/>
            <person name="Zhang M."/>
            <person name="Cui Y."/>
            <person name="Dong X."/>
            <person name="Liu H."/>
            <person name="Ma X."/>
            <person name="Jiao Y."/>
            <person name="Wang B."/>
            <person name="Wei X."/>
            <person name="Stein J.C."/>
            <person name="Glaubitz J.C."/>
            <person name="Lu F."/>
            <person name="Yu G."/>
            <person name="Liang C."/>
            <person name="Fengler K."/>
            <person name="Li B."/>
            <person name="Rafalski A."/>
            <person name="Schnable P.S."/>
            <person name="Ware D.H."/>
            <person name="Buckler E.S."/>
            <person name="Lai J."/>
        </authorList>
    </citation>
    <scope>NUCLEOTIDE SEQUENCE [LARGE SCALE GENOMIC DNA]</scope>
    <source>
        <strain evidence="3">cv. Missouri 17</strain>
        <tissue evidence="2">Seedling</tissue>
    </source>
</reference>
<evidence type="ECO:0000259" key="1">
    <source>
        <dbReference type="Pfam" id="PF00462"/>
    </source>
</evidence>
<comment type="caution">
    <text evidence="2">The sequence shown here is derived from an EMBL/GenBank/DDBJ whole genome shotgun (WGS) entry which is preliminary data.</text>
</comment>
<protein>
    <submittedName>
        <fullName evidence="2">Monothiol glutaredoxin-S6</fullName>
    </submittedName>
</protein>
<dbReference type="Pfam" id="PF00462">
    <property type="entry name" value="Glutaredoxin"/>
    <property type="match status" value="1"/>
</dbReference>
<dbReference type="PRINTS" id="PR00160">
    <property type="entry name" value="GLUTAREDOXIN"/>
</dbReference>